<proteinExistence type="predicted"/>
<feature type="compositionally biased region" description="Polar residues" evidence="1">
    <location>
        <begin position="52"/>
        <end position="66"/>
    </location>
</feature>
<reference evidence="2" key="1">
    <citation type="submission" date="2019-12" db="EMBL/GenBank/DDBJ databases">
        <title>Genome sequencing and annotation of Brassica cretica.</title>
        <authorList>
            <person name="Studholme D.J."/>
            <person name="Sarris P.F."/>
        </authorList>
    </citation>
    <scope>NUCLEOTIDE SEQUENCE</scope>
    <source>
        <strain evidence="2">PFS-102/07</strain>
        <tissue evidence="2">Leaf</tissue>
    </source>
</reference>
<feature type="compositionally biased region" description="Basic and acidic residues" evidence="1">
    <location>
        <begin position="1"/>
        <end position="15"/>
    </location>
</feature>
<dbReference type="EMBL" id="QGKY02000089">
    <property type="protein sequence ID" value="KAF2611216.1"/>
    <property type="molecule type" value="Genomic_DNA"/>
</dbReference>
<accession>A0A8S9M1C9</accession>
<feature type="region of interest" description="Disordered" evidence="1">
    <location>
        <begin position="52"/>
        <end position="88"/>
    </location>
</feature>
<name>A0A8S9M1C9_BRACR</name>
<evidence type="ECO:0000256" key="1">
    <source>
        <dbReference type="SAM" id="MobiDB-lite"/>
    </source>
</evidence>
<feature type="region of interest" description="Disordered" evidence="1">
    <location>
        <begin position="1"/>
        <end position="39"/>
    </location>
</feature>
<evidence type="ECO:0000313" key="2">
    <source>
        <dbReference type="EMBL" id="KAF2611216.1"/>
    </source>
</evidence>
<organism evidence="2">
    <name type="scientific">Brassica cretica</name>
    <name type="common">Mustard</name>
    <dbReference type="NCBI Taxonomy" id="69181"/>
    <lineage>
        <taxon>Eukaryota</taxon>
        <taxon>Viridiplantae</taxon>
        <taxon>Streptophyta</taxon>
        <taxon>Embryophyta</taxon>
        <taxon>Tracheophyta</taxon>
        <taxon>Spermatophyta</taxon>
        <taxon>Magnoliopsida</taxon>
        <taxon>eudicotyledons</taxon>
        <taxon>Gunneridae</taxon>
        <taxon>Pentapetalae</taxon>
        <taxon>rosids</taxon>
        <taxon>malvids</taxon>
        <taxon>Brassicales</taxon>
        <taxon>Brassicaceae</taxon>
        <taxon>Brassiceae</taxon>
        <taxon>Brassica</taxon>
    </lineage>
</organism>
<sequence>MHHIPERLSQSDRTKSLAFSRPDTHRFDPGATSQSDVPKSLPMFRATCWSDTPRSLASSRPETPKSSILERPLGATYQGRSQPERPAQVARVLTRRDTKKRVGSDLLGATMLGRSACFAWTIFMLFQGPFGHLFCCFTLPKPKLSTWKAIRGEQSLFPENN</sequence>
<protein>
    <submittedName>
        <fullName evidence="2">Uncharacterized protein</fullName>
    </submittedName>
</protein>
<dbReference type="AlphaFoldDB" id="A0A8S9M1C9"/>
<comment type="caution">
    <text evidence="2">The sequence shown here is derived from an EMBL/GenBank/DDBJ whole genome shotgun (WGS) entry which is preliminary data.</text>
</comment>
<gene>
    <name evidence="2" type="ORF">F2Q70_00010258</name>
</gene>